<dbReference type="InterPro" id="IPR036770">
    <property type="entry name" value="Ankyrin_rpt-contain_sf"/>
</dbReference>
<gene>
    <name evidence="3" type="ORF">PGLA1383_LOCUS41698</name>
</gene>
<evidence type="ECO:0000313" key="4">
    <source>
        <dbReference type="Proteomes" id="UP000654075"/>
    </source>
</evidence>
<dbReference type="SUPFAM" id="SSF54695">
    <property type="entry name" value="POZ domain"/>
    <property type="match status" value="1"/>
</dbReference>
<dbReference type="Pfam" id="PF00651">
    <property type="entry name" value="BTB"/>
    <property type="match status" value="1"/>
</dbReference>
<dbReference type="Gene3D" id="3.30.710.10">
    <property type="entry name" value="Potassium Channel Kv1.1, Chain A"/>
    <property type="match status" value="1"/>
</dbReference>
<dbReference type="PROSITE" id="PS50097">
    <property type="entry name" value="BTB"/>
    <property type="match status" value="1"/>
</dbReference>
<dbReference type="AlphaFoldDB" id="A0A813GCN6"/>
<feature type="domain" description="BTB" evidence="2">
    <location>
        <begin position="277"/>
        <end position="355"/>
    </location>
</feature>
<keyword evidence="4" id="KW-1185">Reference proteome</keyword>
<sequence length="502" mass="53526">ADPSFTFSAKAAAEAAAQVKQAAAADGSHGHGMPQAPQQQAQQAQQASTNNNNNYNNNNNKKAQQASSGSGFRGHAAAAAGGAPELWHAVHVGDEAAVARLMKMGACDGAVRDASGHSVLWHAIAFGHVGLASLVLDEFPAGSQVGADPTEVHPRKGDTLLHLLCQCRPFTAETAELFKRVSSVMPRLLFVKVNAAGHSFLAMAALSLNFWVLKFVSVNYPEETKAIVCSPEAPLRSLAGNIPEPCPPSFVPPDPIPEHFAVASLLAQDESGRVRFADVAFDVGPDDSTCRFLAHRVVVGAQSPVFLEELDRLPVHELKQERISCRIFRVDQRISKDVWRSVLQFLYTGVVHCSFTNDPVLMVELLRACALYRLPKPLLDLAQTALFQLMPSFPPEIALQVFSITAGSGGQDLDVRSAREASAYILLRSAPMVLQALEASDAAQILDFMIQTVEKAFFHASTQPQAAPGIGLPTAHSSPRPHGAAPSGQVPYVATGQAAAGY</sequence>
<dbReference type="Gene3D" id="1.25.40.20">
    <property type="entry name" value="Ankyrin repeat-containing domain"/>
    <property type="match status" value="1"/>
</dbReference>
<proteinExistence type="predicted"/>
<feature type="region of interest" description="Disordered" evidence="1">
    <location>
        <begin position="468"/>
        <end position="490"/>
    </location>
</feature>
<evidence type="ECO:0000256" key="1">
    <source>
        <dbReference type="SAM" id="MobiDB-lite"/>
    </source>
</evidence>
<dbReference type="SUPFAM" id="SSF48403">
    <property type="entry name" value="Ankyrin repeat"/>
    <property type="match status" value="1"/>
</dbReference>
<dbReference type="InterPro" id="IPR000210">
    <property type="entry name" value="BTB/POZ_dom"/>
</dbReference>
<evidence type="ECO:0000313" key="3">
    <source>
        <dbReference type="EMBL" id="CAE8624590.1"/>
    </source>
</evidence>
<feature type="non-terminal residue" evidence="3">
    <location>
        <position position="502"/>
    </location>
</feature>
<organism evidence="3 4">
    <name type="scientific">Polarella glacialis</name>
    <name type="common">Dinoflagellate</name>
    <dbReference type="NCBI Taxonomy" id="89957"/>
    <lineage>
        <taxon>Eukaryota</taxon>
        <taxon>Sar</taxon>
        <taxon>Alveolata</taxon>
        <taxon>Dinophyceae</taxon>
        <taxon>Suessiales</taxon>
        <taxon>Suessiaceae</taxon>
        <taxon>Polarella</taxon>
    </lineage>
</organism>
<evidence type="ECO:0000259" key="2">
    <source>
        <dbReference type="PROSITE" id="PS50097"/>
    </source>
</evidence>
<accession>A0A813GCN6</accession>
<comment type="caution">
    <text evidence="3">The sequence shown here is derived from an EMBL/GenBank/DDBJ whole genome shotgun (WGS) entry which is preliminary data.</text>
</comment>
<protein>
    <recommendedName>
        <fullName evidence="2">BTB domain-containing protein</fullName>
    </recommendedName>
</protein>
<reference evidence="3" key="1">
    <citation type="submission" date="2021-02" db="EMBL/GenBank/DDBJ databases">
        <authorList>
            <person name="Dougan E. K."/>
            <person name="Rhodes N."/>
            <person name="Thang M."/>
            <person name="Chan C."/>
        </authorList>
    </citation>
    <scope>NUCLEOTIDE SEQUENCE</scope>
</reference>
<dbReference type="Proteomes" id="UP000654075">
    <property type="component" value="Unassembled WGS sequence"/>
</dbReference>
<dbReference type="CDD" id="cd18186">
    <property type="entry name" value="BTB_POZ_ZBTB_KLHL-like"/>
    <property type="match status" value="1"/>
</dbReference>
<name>A0A813GCN6_POLGL</name>
<dbReference type="EMBL" id="CAJNNV010028429">
    <property type="protein sequence ID" value="CAE8624590.1"/>
    <property type="molecule type" value="Genomic_DNA"/>
</dbReference>
<feature type="region of interest" description="Disordered" evidence="1">
    <location>
        <begin position="20"/>
        <end position="76"/>
    </location>
</feature>
<feature type="compositionally biased region" description="Low complexity" evidence="1">
    <location>
        <begin position="35"/>
        <end position="76"/>
    </location>
</feature>
<dbReference type="InterPro" id="IPR011333">
    <property type="entry name" value="SKP1/BTB/POZ_sf"/>
</dbReference>